<dbReference type="Proteomes" id="UP001152484">
    <property type="component" value="Unassembled WGS sequence"/>
</dbReference>
<name>A0A9P1E2S3_CUSEU</name>
<comment type="caution">
    <text evidence="1">The sequence shown here is derived from an EMBL/GenBank/DDBJ whole genome shotgun (WGS) entry which is preliminary data.</text>
</comment>
<reference evidence="1" key="1">
    <citation type="submission" date="2022-07" db="EMBL/GenBank/DDBJ databases">
        <authorList>
            <person name="Macas J."/>
            <person name="Novak P."/>
            <person name="Neumann P."/>
        </authorList>
    </citation>
    <scope>NUCLEOTIDE SEQUENCE</scope>
</reference>
<dbReference type="InterPro" id="IPR036397">
    <property type="entry name" value="RNaseH_sf"/>
</dbReference>
<dbReference type="AlphaFoldDB" id="A0A9P1E2S3"/>
<dbReference type="GO" id="GO:0003676">
    <property type="term" value="F:nucleic acid binding"/>
    <property type="evidence" value="ECO:0007669"/>
    <property type="project" value="InterPro"/>
</dbReference>
<evidence type="ECO:0000313" key="1">
    <source>
        <dbReference type="EMBL" id="CAH9073884.1"/>
    </source>
</evidence>
<sequence length="158" mass="17958">MAAVGRPQVSVEGEIIWDGKIGIFPFTEVIYAQRNSANRVAGTPETKAIQSVTKEVIRSKMIDTLLPAIREKWPSYACKDIWIQQDNARPHISVHDEIFIEAATSFGFNIRLICQPAQSPDFNVLDLGFFRGWGNYPFRLAFHLLSLKIPQAISWRVR</sequence>
<gene>
    <name evidence="1" type="ORF">CEURO_LOCUS4979</name>
</gene>
<dbReference type="Gene3D" id="3.30.420.10">
    <property type="entry name" value="Ribonuclease H-like superfamily/Ribonuclease H"/>
    <property type="match status" value="1"/>
</dbReference>
<evidence type="ECO:0008006" key="3">
    <source>
        <dbReference type="Google" id="ProtNLM"/>
    </source>
</evidence>
<evidence type="ECO:0000313" key="2">
    <source>
        <dbReference type="Proteomes" id="UP001152484"/>
    </source>
</evidence>
<dbReference type="OrthoDB" id="1305309at2759"/>
<keyword evidence="2" id="KW-1185">Reference proteome</keyword>
<dbReference type="PANTHER" id="PTHR47169:SF2">
    <property type="entry name" value="OS01G0541250 PROTEIN"/>
    <property type="match status" value="1"/>
</dbReference>
<dbReference type="EMBL" id="CAMAPE010000008">
    <property type="protein sequence ID" value="CAH9073884.1"/>
    <property type="molecule type" value="Genomic_DNA"/>
</dbReference>
<protein>
    <recommendedName>
        <fullName evidence="3">Transposase</fullName>
    </recommendedName>
</protein>
<accession>A0A9P1E2S3</accession>
<proteinExistence type="predicted"/>
<dbReference type="PANTHER" id="PTHR47169">
    <property type="entry name" value="OS01G0541250 PROTEIN"/>
    <property type="match status" value="1"/>
</dbReference>
<organism evidence="1 2">
    <name type="scientific">Cuscuta europaea</name>
    <name type="common">European dodder</name>
    <dbReference type="NCBI Taxonomy" id="41803"/>
    <lineage>
        <taxon>Eukaryota</taxon>
        <taxon>Viridiplantae</taxon>
        <taxon>Streptophyta</taxon>
        <taxon>Embryophyta</taxon>
        <taxon>Tracheophyta</taxon>
        <taxon>Spermatophyta</taxon>
        <taxon>Magnoliopsida</taxon>
        <taxon>eudicotyledons</taxon>
        <taxon>Gunneridae</taxon>
        <taxon>Pentapetalae</taxon>
        <taxon>asterids</taxon>
        <taxon>lamiids</taxon>
        <taxon>Solanales</taxon>
        <taxon>Convolvulaceae</taxon>
        <taxon>Cuscuteae</taxon>
        <taxon>Cuscuta</taxon>
        <taxon>Cuscuta subgen. Cuscuta</taxon>
    </lineage>
</organism>